<accession>A0ABS4WUV0</accession>
<evidence type="ECO:0000313" key="1">
    <source>
        <dbReference type="EMBL" id="MBP2379923.1"/>
    </source>
</evidence>
<protein>
    <submittedName>
        <fullName evidence="1">Uncharacterized protein</fullName>
    </submittedName>
</protein>
<proteinExistence type="predicted"/>
<comment type="caution">
    <text evidence="1">The sequence shown here is derived from an EMBL/GenBank/DDBJ whole genome shotgun (WGS) entry which is preliminary data.</text>
</comment>
<evidence type="ECO:0000313" key="2">
    <source>
        <dbReference type="Proteomes" id="UP000703720"/>
    </source>
</evidence>
<sequence length="128" mass="13257">MTALRSVPGRAASRNTRALAAAALLAAGLTACVPAPQSPEDQARDIAERWVAASDRGDEDSAQALSCGAMLGGVNGDTAGSESHALAITPQEDGQFIVTVTKSYPDYPDLVTNLAVRTDGELCVSWVR</sequence>
<dbReference type="PROSITE" id="PS51257">
    <property type="entry name" value="PROKAR_LIPOPROTEIN"/>
    <property type="match status" value="1"/>
</dbReference>
<organism evidence="1 2">
    <name type="scientific">Microbacterium phyllosphaerae</name>
    <dbReference type="NCBI Taxonomy" id="124798"/>
    <lineage>
        <taxon>Bacteria</taxon>
        <taxon>Bacillati</taxon>
        <taxon>Actinomycetota</taxon>
        <taxon>Actinomycetes</taxon>
        <taxon>Micrococcales</taxon>
        <taxon>Microbacteriaceae</taxon>
        <taxon>Microbacterium</taxon>
    </lineage>
</organism>
<dbReference type="Proteomes" id="UP000703720">
    <property type="component" value="Unassembled WGS sequence"/>
</dbReference>
<keyword evidence="2" id="KW-1185">Reference proteome</keyword>
<gene>
    <name evidence="1" type="ORF">JOF42_003418</name>
</gene>
<dbReference type="RefSeq" id="WP_210098916.1">
    <property type="nucleotide sequence ID" value="NZ_BAAAIO010000002.1"/>
</dbReference>
<dbReference type="EMBL" id="JAGIOA010000001">
    <property type="protein sequence ID" value="MBP2379923.1"/>
    <property type="molecule type" value="Genomic_DNA"/>
</dbReference>
<reference evidence="1 2" key="1">
    <citation type="submission" date="2021-03" db="EMBL/GenBank/DDBJ databases">
        <title>Sequencing the genomes of 1000 actinobacteria strains.</title>
        <authorList>
            <person name="Klenk H.-P."/>
        </authorList>
    </citation>
    <scope>NUCLEOTIDE SEQUENCE [LARGE SCALE GENOMIC DNA]</scope>
    <source>
        <strain evidence="1 2">DSM 13468</strain>
    </source>
</reference>
<name>A0ABS4WUV0_9MICO</name>